<dbReference type="Gene3D" id="2.130.10.10">
    <property type="entry name" value="YVTN repeat-like/Quinoprotein amine dehydrogenase"/>
    <property type="match status" value="1"/>
</dbReference>
<dbReference type="GO" id="GO:0005737">
    <property type="term" value="C:cytoplasm"/>
    <property type="evidence" value="ECO:0007669"/>
    <property type="project" value="TreeGrafter"/>
</dbReference>
<dbReference type="Proteomes" id="UP000019373">
    <property type="component" value="Unassembled WGS sequence"/>
</dbReference>
<dbReference type="HOGENOM" id="CLU_005319_0_0_1"/>
<dbReference type="InterPro" id="IPR015943">
    <property type="entry name" value="WD40/YVTN_repeat-like_dom_sf"/>
</dbReference>
<gene>
    <name evidence="2" type="ORF">EPUS_00932</name>
</gene>
<protein>
    <submittedName>
        <fullName evidence="2">Uncharacterized protein</fullName>
    </submittedName>
</protein>
<dbReference type="PANTHER" id="PTHR13268:SF0">
    <property type="entry name" value="BCAS3 MICROTUBULE ASSOCIATED CELL MIGRATION FACTOR"/>
    <property type="match status" value="1"/>
</dbReference>
<dbReference type="EMBL" id="KE720941">
    <property type="protein sequence ID" value="ERF73679.1"/>
    <property type="molecule type" value="Genomic_DNA"/>
</dbReference>
<dbReference type="SUPFAM" id="SSF50978">
    <property type="entry name" value="WD40 repeat-like"/>
    <property type="match status" value="1"/>
</dbReference>
<dbReference type="eggNOG" id="ENOG502QVCT">
    <property type="taxonomic scope" value="Eukaryota"/>
</dbReference>
<dbReference type="OrthoDB" id="3938623at2759"/>
<evidence type="ECO:0000313" key="2">
    <source>
        <dbReference type="EMBL" id="ERF73679.1"/>
    </source>
</evidence>
<dbReference type="InterPro" id="IPR045142">
    <property type="entry name" value="BCAS3-like"/>
</dbReference>
<feature type="compositionally biased region" description="Polar residues" evidence="1">
    <location>
        <begin position="442"/>
        <end position="453"/>
    </location>
</feature>
<feature type="region of interest" description="Disordered" evidence="1">
    <location>
        <begin position="442"/>
        <end position="463"/>
    </location>
</feature>
<dbReference type="RefSeq" id="XP_007800682.1">
    <property type="nucleotide sequence ID" value="XM_007802491.1"/>
</dbReference>
<sequence length="1104" mass="119173">MPASESRQNRRESPPKAETSHCGHKNAVDESESRRQSRKRGKNAVQKETITAKDADTTVANEVGDNQISTTSGSANVRASRPSPSRSDFAKSTVLDALNSAEKVSDSDGYNLAGAWVQPTSFSRTPSTDLLEGMTMGVSPPTFGNELERGGFSSKTPPSSPPTRKSRPVSSGAGQYHPQARHSLSERSLHMSQQPFVVSSPPPPHLPQAHFYGLPEIDLGAGIRLREERSDRTTQSLSFIDLPSQSNRRRNNRLKGVLLASEDRCDIVALQKDKLAALGALQGVGGTIVDAKILTWEVGPDPFYSLRPLVSLIVHGPRRRDYAPPPTMDSALDEDRTITGTPARLNDCTDFQTSVEIYSLATQQHLATLLWSQPNPGLPNIRGLPMSVPPPVGNLKLDARGNFVTISSGTSGEIFVFGVDRDTARFDCMAKFWTSVQSLQDRRYSNSSNSTEPDASPADVNRGGKITQLPIMSLSSRWLAVVPPGPSACQPLPVITGPRSSSRIVPGLDSRNAPPQPPVSCTSESPDAESLINRVARGVAQEVVKGARWLGGQGLQTWNNYWNRDQYGNAQSPALNVYHADSHLPAGIFPPTHAPESRPTSVEPQLISIIDLHMLASESYANYSDTAVATTTFQPPNGVSFLSFSPDGLALISVTRKGDVQYVWDLKQCRHVRAGSLIANPNSETSTRSAKVTQLAKFARLTPSSIIDIEWRGPTGDQFAVITRNGTVHIFDLPLSAFHWPSRRRSVRLVPSSAPASPAVNAQPDEPTTAGSVFSSAMKLASKTQPILSNLRGRAPSIGTSIIGGNGNNTISLASATGIRGSKVVAAGLSKSVGAAAGTVSSLRHAGDNRLHLNSLVKNPARSHVCWSQDRGQSTLLVLDDQCIKSFPVSRRRSSAKPGRQPLSVIDANPKLSLVLPALEQLSNLGATSKTAPESDDDTGEKSVTGYWKLLPPSKPPQCPHIIHPLSFSEIETNAPYQPFHSDRRVNLFIYNDRSAGDTASESHEPWAFGNDIPTIRLNIRPAALSDEEEHNVGASVLYRQTSTTTGESTGGEEGRAEQVVVTTRRRKAKTPRQSMLAAGIQSEEDDGFFEDDCDVLDFAEDRV</sequence>
<reference evidence="3" key="1">
    <citation type="journal article" date="2014" name="BMC Genomics">
        <title>Genome characteristics reveal the impact of lichenization on lichen-forming fungus Endocarpon pusillum Hedwig (Verrucariales, Ascomycota).</title>
        <authorList>
            <person name="Wang Y.-Y."/>
            <person name="Liu B."/>
            <person name="Zhang X.-Y."/>
            <person name="Zhou Q.-M."/>
            <person name="Zhang T."/>
            <person name="Li H."/>
            <person name="Yu Y.-F."/>
            <person name="Zhang X.-L."/>
            <person name="Hao X.-Y."/>
            <person name="Wang M."/>
            <person name="Wang L."/>
            <person name="Wei J.-C."/>
        </authorList>
    </citation>
    <scope>NUCLEOTIDE SEQUENCE [LARGE SCALE GENOMIC DNA]</scope>
    <source>
        <strain evidence="3">Z07020 / HMAS-L-300199</strain>
    </source>
</reference>
<feature type="region of interest" description="Disordered" evidence="1">
    <location>
        <begin position="1"/>
        <end position="90"/>
    </location>
</feature>
<dbReference type="GO" id="GO:0006914">
    <property type="term" value="P:autophagy"/>
    <property type="evidence" value="ECO:0007669"/>
    <property type="project" value="InterPro"/>
</dbReference>
<evidence type="ECO:0000256" key="1">
    <source>
        <dbReference type="SAM" id="MobiDB-lite"/>
    </source>
</evidence>
<dbReference type="PANTHER" id="PTHR13268">
    <property type="entry name" value="BREAST CARCINOMA AMPLIFIED SEQUENCE 3"/>
    <property type="match status" value="1"/>
</dbReference>
<name>U1HWC4_ENDPU</name>
<dbReference type="GeneID" id="19235992"/>
<accession>U1HWC4</accession>
<proteinExistence type="predicted"/>
<dbReference type="AlphaFoldDB" id="U1HWC4"/>
<feature type="compositionally biased region" description="Polar residues" evidence="1">
    <location>
        <begin position="58"/>
        <end position="86"/>
    </location>
</feature>
<organism evidence="2 3">
    <name type="scientific">Endocarpon pusillum (strain Z07020 / HMAS-L-300199)</name>
    <name type="common">Lichen-forming fungus</name>
    <dbReference type="NCBI Taxonomy" id="1263415"/>
    <lineage>
        <taxon>Eukaryota</taxon>
        <taxon>Fungi</taxon>
        <taxon>Dikarya</taxon>
        <taxon>Ascomycota</taxon>
        <taxon>Pezizomycotina</taxon>
        <taxon>Eurotiomycetes</taxon>
        <taxon>Chaetothyriomycetidae</taxon>
        <taxon>Verrucariales</taxon>
        <taxon>Verrucariaceae</taxon>
        <taxon>Endocarpon</taxon>
    </lineage>
</organism>
<feature type="region of interest" description="Disordered" evidence="1">
    <location>
        <begin position="121"/>
        <end position="180"/>
    </location>
</feature>
<dbReference type="GO" id="GO:0042594">
    <property type="term" value="P:response to starvation"/>
    <property type="evidence" value="ECO:0007669"/>
    <property type="project" value="TreeGrafter"/>
</dbReference>
<evidence type="ECO:0000313" key="3">
    <source>
        <dbReference type="Proteomes" id="UP000019373"/>
    </source>
</evidence>
<dbReference type="InterPro" id="IPR036322">
    <property type="entry name" value="WD40_repeat_dom_sf"/>
</dbReference>
<keyword evidence="3" id="KW-1185">Reference proteome</keyword>
<dbReference type="OMA" id="SYEDSGR"/>
<feature type="compositionally biased region" description="Basic and acidic residues" evidence="1">
    <location>
        <begin position="7"/>
        <end position="35"/>
    </location>
</feature>